<evidence type="ECO:0000313" key="2">
    <source>
        <dbReference type="EMBL" id="RGZ19449.1"/>
    </source>
</evidence>
<evidence type="ECO:0000313" key="7">
    <source>
        <dbReference type="Proteomes" id="UP000285209"/>
    </source>
</evidence>
<evidence type="ECO:0000313" key="5">
    <source>
        <dbReference type="Proteomes" id="UP000283431"/>
    </source>
</evidence>
<dbReference type="Proteomes" id="UP000285209">
    <property type="component" value="Unassembled WGS sequence"/>
</dbReference>
<dbReference type="AlphaFoldDB" id="A0A413BK17"/>
<protein>
    <submittedName>
        <fullName evidence="1">Uncharacterized protein</fullName>
    </submittedName>
</protein>
<evidence type="ECO:0000313" key="3">
    <source>
        <dbReference type="EMBL" id="RGZ76193.1"/>
    </source>
</evidence>
<name>A0A413BK17_9FIRM</name>
<organism evidence="1 8">
    <name type="scientific">Agathobacter rectalis</name>
    <dbReference type="NCBI Taxonomy" id="39491"/>
    <lineage>
        <taxon>Bacteria</taxon>
        <taxon>Bacillati</taxon>
        <taxon>Bacillota</taxon>
        <taxon>Clostridia</taxon>
        <taxon>Lachnospirales</taxon>
        <taxon>Lachnospiraceae</taxon>
        <taxon>Agathobacter</taxon>
    </lineage>
</organism>
<dbReference type="EMBL" id="QSKY01000016">
    <property type="protein sequence ID" value="RHF02520.1"/>
    <property type="molecule type" value="Genomic_DNA"/>
</dbReference>
<evidence type="ECO:0000313" key="1">
    <source>
        <dbReference type="EMBL" id="RGW40921.1"/>
    </source>
</evidence>
<dbReference type="EMBL" id="QSAE01000006">
    <property type="protein sequence ID" value="RGW40921.1"/>
    <property type="molecule type" value="Genomic_DNA"/>
</dbReference>
<sequence length="63" mass="7428">MQGALNKRLAELFRVCRIMHMEHRNVLPWTAGQGVMRHGRRIKAGFVEHRKPYRHNSYSLLTA</sequence>
<evidence type="ECO:0000313" key="6">
    <source>
        <dbReference type="Proteomes" id="UP000283501"/>
    </source>
</evidence>
<reference evidence="5 6" key="1">
    <citation type="submission" date="2018-08" db="EMBL/GenBank/DDBJ databases">
        <title>A genome reference for cultivated species of the human gut microbiota.</title>
        <authorList>
            <person name="Zou Y."/>
            <person name="Xue W."/>
            <person name="Luo G."/>
        </authorList>
    </citation>
    <scope>NUCLEOTIDE SEQUENCE [LARGE SCALE GENOMIC DNA]</scope>
    <source>
        <strain evidence="1 8">AF12-8</strain>
        <strain evidence="4 6">AM26-2LB</strain>
        <strain evidence="3 5">AM48-7</strain>
        <strain evidence="2 7">AM54-25XD</strain>
    </source>
</reference>
<evidence type="ECO:0000313" key="8">
    <source>
        <dbReference type="Proteomes" id="UP000286581"/>
    </source>
</evidence>
<dbReference type="EMBL" id="QSDV01000003">
    <property type="protein sequence ID" value="RGZ19449.1"/>
    <property type="molecule type" value="Genomic_DNA"/>
</dbReference>
<dbReference type="Proteomes" id="UP000283431">
    <property type="component" value="Unassembled WGS sequence"/>
</dbReference>
<gene>
    <name evidence="4" type="ORF">DW703_10975</name>
    <name evidence="3" type="ORF">DW975_03375</name>
    <name evidence="1" type="ORF">DWV78_03390</name>
    <name evidence="2" type="ORF">DXA03_03480</name>
</gene>
<evidence type="ECO:0000313" key="4">
    <source>
        <dbReference type="EMBL" id="RHF02520.1"/>
    </source>
</evidence>
<dbReference type="Proteomes" id="UP000283501">
    <property type="component" value="Unassembled WGS sequence"/>
</dbReference>
<comment type="caution">
    <text evidence="1">The sequence shown here is derived from an EMBL/GenBank/DDBJ whole genome shotgun (WGS) entry which is preliminary data.</text>
</comment>
<dbReference type="Proteomes" id="UP000286581">
    <property type="component" value="Unassembled WGS sequence"/>
</dbReference>
<dbReference type="EMBL" id="QSEN01000004">
    <property type="protein sequence ID" value="RGZ76193.1"/>
    <property type="molecule type" value="Genomic_DNA"/>
</dbReference>
<accession>A0A413BK17</accession>
<proteinExistence type="predicted"/>